<accession>A0A699WS56</accession>
<proteinExistence type="predicted"/>
<reference evidence="1" key="1">
    <citation type="journal article" date="2019" name="Sci. Rep.">
        <title>Draft genome of Tanacetum cinerariifolium, the natural source of mosquito coil.</title>
        <authorList>
            <person name="Yamashiro T."/>
            <person name="Shiraishi A."/>
            <person name="Satake H."/>
            <person name="Nakayama K."/>
        </authorList>
    </citation>
    <scope>NUCLEOTIDE SEQUENCE</scope>
</reference>
<comment type="caution">
    <text evidence="1">The sequence shown here is derived from an EMBL/GenBank/DDBJ whole genome shotgun (WGS) entry which is preliminary data.</text>
</comment>
<feature type="non-terminal residue" evidence="1">
    <location>
        <position position="122"/>
    </location>
</feature>
<evidence type="ECO:0000313" key="1">
    <source>
        <dbReference type="EMBL" id="GFD49769.1"/>
    </source>
</evidence>
<sequence>TLYLEKGTITLTGTGQPVQAIATGTPLNRENAAFAAQLAPLQAKLTALDQARRQQPAAARADTALTHRADAQEAQLTGQLQAVYAAYIQAHPANLFSLYALADYEAQQPDAAACATLFQALA</sequence>
<name>A0A699WS56_TANCI</name>
<protein>
    <submittedName>
        <fullName evidence="1">Uncharacterized protein</fullName>
    </submittedName>
</protein>
<gene>
    <name evidence="1" type="ORF">Tci_921738</name>
</gene>
<organism evidence="1">
    <name type="scientific">Tanacetum cinerariifolium</name>
    <name type="common">Dalmatian daisy</name>
    <name type="synonym">Chrysanthemum cinerariifolium</name>
    <dbReference type="NCBI Taxonomy" id="118510"/>
    <lineage>
        <taxon>Eukaryota</taxon>
        <taxon>Viridiplantae</taxon>
        <taxon>Streptophyta</taxon>
        <taxon>Embryophyta</taxon>
        <taxon>Tracheophyta</taxon>
        <taxon>Spermatophyta</taxon>
        <taxon>Magnoliopsida</taxon>
        <taxon>eudicotyledons</taxon>
        <taxon>Gunneridae</taxon>
        <taxon>Pentapetalae</taxon>
        <taxon>asterids</taxon>
        <taxon>campanulids</taxon>
        <taxon>Asterales</taxon>
        <taxon>Asteraceae</taxon>
        <taxon>Asteroideae</taxon>
        <taxon>Anthemideae</taxon>
        <taxon>Anthemidinae</taxon>
        <taxon>Tanacetum</taxon>
    </lineage>
</organism>
<feature type="non-terminal residue" evidence="1">
    <location>
        <position position="1"/>
    </location>
</feature>
<dbReference type="EMBL" id="BKCJ011747166">
    <property type="protein sequence ID" value="GFD49769.1"/>
    <property type="molecule type" value="Genomic_DNA"/>
</dbReference>
<dbReference type="AlphaFoldDB" id="A0A699WS56"/>